<keyword evidence="2" id="KW-0732">Signal</keyword>
<accession>A0ABD3URQ4</accession>
<comment type="caution">
    <text evidence="3">The sequence shown here is derived from an EMBL/GenBank/DDBJ whole genome shotgun (WGS) entry which is preliminary data.</text>
</comment>
<keyword evidence="4" id="KW-1185">Reference proteome</keyword>
<keyword evidence="1" id="KW-0472">Membrane</keyword>
<gene>
    <name evidence="3" type="ORF">ACJMK2_015842</name>
</gene>
<feature type="chain" id="PRO_5044769903" evidence="2">
    <location>
        <begin position="25"/>
        <end position="176"/>
    </location>
</feature>
<evidence type="ECO:0000313" key="3">
    <source>
        <dbReference type="EMBL" id="KAL3852167.1"/>
    </source>
</evidence>
<keyword evidence="1" id="KW-0812">Transmembrane</keyword>
<dbReference type="EMBL" id="JBJQND010000015">
    <property type="protein sequence ID" value="KAL3852167.1"/>
    <property type="molecule type" value="Genomic_DNA"/>
</dbReference>
<dbReference type="Proteomes" id="UP001634394">
    <property type="component" value="Unassembled WGS sequence"/>
</dbReference>
<name>A0ABD3URQ4_SINWO</name>
<evidence type="ECO:0000313" key="4">
    <source>
        <dbReference type="Proteomes" id="UP001634394"/>
    </source>
</evidence>
<feature type="transmembrane region" description="Helical" evidence="1">
    <location>
        <begin position="58"/>
        <end position="83"/>
    </location>
</feature>
<reference evidence="3 4" key="1">
    <citation type="submission" date="2024-11" db="EMBL/GenBank/DDBJ databases">
        <title>Chromosome-level genome assembly of the freshwater bivalve Anodonta woodiana.</title>
        <authorList>
            <person name="Chen X."/>
        </authorList>
    </citation>
    <scope>NUCLEOTIDE SEQUENCE [LARGE SCALE GENOMIC DNA]</scope>
    <source>
        <strain evidence="3">MN2024</strain>
        <tissue evidence="3">Gills</tissue>
    </source>
</reference>
<proteinExistence type="predicted"/>
<sequence>MAYLASLYSTPLLLFICLIVPSLCEQCAYYDGTANAGYTYCYNGCCGTYYNRYCCMNYWAIVGIVFSGLLALGVLASIVIACCSHKNNKQRSTHPFIVNHRSHNSAIAIIATGQYGIHACRGDNEMTTYPPTADMQPPPYGAKSYMPPSYEEISHVHPFVPGCARDIPRPPPNTQE</sequence>
<evidence type="ECO:0000256" key="2">
    <source>
        <dbReference type="SAM" id="SignalP"/>
    </source>
</evidence>
<organism evidence="3 4">
    <name type="scientific">Sinanodonta woodiana</name>
    <name type="common">Chinese pond mussel</name>
    <name type="synonym">Anodonta woodiana</name>
    <dbReference type="NCBI Taxonomy" id="1069815"/>
    <lineage>
        <taxon>Eukaryota</taxon>
        <taxon>Metazoa</taxon>
        <taxon>Spiralia</taxon>
        <taxon>Lophotrochozoa</taxon>
        <taxon>Mollusca</taxon>
        <taxon>Bivalvia</taxon>
        <taxon>Autobranchia</taxon>
        <taxon>Heteroconchia</taxon>
        <taxon>Palaeoheterodonta</taxon>
        <taxon>Unionida</taxon>
        <taxon>Unionoidea</taxon>
        <taxon>Unionidae</taxon>
        <taxon>Unioninae</taxon>
        <taxon>Sinanodonta</taxon>
    </lineage>
</organism>
<dbReference type="AlphaFoldDB" id="A0ABD3URQ4"/>
<evidence type="ECO:0000256" key="1">
    <source>
        <dbReference type="SAM" id="Phobius"/>
    </source>
</evidence>
<protein>
    <submittedName>
        <fullName evidence="3">Uncharacterized protein</fullName>
    </submittedName>
</protein>
<feature type="signal peptide" evidence="2">
    <location>
        <begin position="1"/>
        <end position="24"/>
    </location>
</feature>
<keyword evidence="1" id="KW-1133">Transmembrane helix</keyword>